<feature type="transmembrane region" description="Helical" evidence="7">
    <location>
        <begin position="78"/>
        <end position="101"/>
    </location>
</feature>
<keyword evidence="6 7" id="KW-0472">Membrane</keyword>
<evidence type="ECO:0000256" key="2">
    <source>
        <dbReference type="ARBA" id="ARBA00022448"/>
    </source>
</evidence>
<organism evidence="9 10">
    <name type="scientific">Actinomadura rubteroloni</name>
    <dbReference type="NCBI Taxonomy" id="1926885"/>
    <lineage>
        <taxon>Bacteria</taxon>
        <taxon>Bacillati</taxon>
        <taxon>Actinomycetota</taxon>
        <taxon>Actinomycetes</taxon>
        <taxon>Streptosporangiales</taxon>
        <taxon>Thermomonosporaceae</taxon>
        <taxon>Actinomadura</taxon>
    </lineage>
</organism>
<keyword evidence="10" id="KW-1185">Reference proteome</keyword>
<comment type="subcellular location">
    <subcellularLocation>
        <location evidence="1">Cell membrane</location>
        <topology evidence="1">Multi-pass membrane protein</topology>
    </subcellularLocation>
</comment>
<evidence type="ECO:0000256" key="6">
    <source>
        <dbReference type="ARBA" id="ARBA00023136"/>
    </source>
</evidence>
<evidence type="ECO:0000256" key="7">
    <source>
        <dbReference type="SAM" id="Phobius"/>
    </source>
</evidence>
<feature type="transmembrane region" description="Helical" evidence="7">
    <location>
        <begin position="165"/>
        <end position="187"/>
    </location>
</feature>
<feature type="transmembrane region" description="Helical" evidence="7">
    <location>
        <begin position="405"/>
        <end position="423"/>
    </location>
</feature>
<evidence type="ECO:0000256" key="4">
    <source>
        <dbReference type="ARBA" id="ARBA00022692"/>
    </source>
</evidence>
<feature type="transmembrane region" description="Helical" evidence="7">
    <location>
        <begin position="231"/>
        <end position="247"/>
    </location>
</feature>
<dbReference type="NCBIfam" id="TIGR00711">
    <property type="entry name" value="efflux_EmrB"/>
    <property type="match status" value="1"/>
</dbReference>
<dbReference type="InterPro" id="IPR011701">
    <property type="entry name" value="MFS"/>
</dbReference>
<evidence type="ECO:0000259" key="8">
    <source>
        <dbReference type="PROSITE" id="PS50850"/>
    </source>
</evidence>
<accession>A0A2P4UKX9</accession>
<dbReference type="Proteomes" id="UP000242367">
    <property type="component" value="Unassembled WGS sequence"/>
</dbReference>
<dbReference type="InterPro" id="IPR020846">
    <property type="entry name" value="MFS_dom"/>
</dbReference>
<evidence type="ECO:0000313" key="9">
    <source>
        <dbReference type="EMBL" id="POM25698.1"/>
    </source>
</evidence>
<keyword evidence="5 7" id="KW-1133">Transmembrane helix</keyword>
<dbReference type="PANTHER" id="PTHR42718:SF46">
    <property type="entry name" value="BLR6921 PROTEIN"/>
    <property type="match status" value="1"/>
</dbReference>
<dbReference type="PANTHER" id="PTHR42718">
    <property type="entry name" value="MAJOR FACILITATOR SUPERFAMILY MULTIDRUG TRANSPORTER MFSC"/>
    <property type="match status" value="1"/>
</dbReference>
<dbReference type="CDD" id="cd17321">
    <property type="entry name" value="MFS_MMR_MDR_like"/>
    <property type="match status" value="1"/>
</dbReference>
<dbReference type="InterPro" id="IPR036259">
    <property type="entry name" value="MFS_trans_sf"/>
</dbReference>
<dbReference type="GO" id="GO:0005886">
    <property type="term" value="C:plasma membrane"/>
    <property type="evidence" value="ECO:0007669"/>
    <property type="project" value="UniProtKB-SubCell"/>
</dbReference>
<dbReference type="Pfam" id="PF07690">
    <property type="entry name" value="MFS_1"/>
    <property type="match status" value="1"/>
</dbReference>
<feature type="transmembrane region" description="Helical" evidence="7">
    <location>
        <begin position="140"/>
        <end position="159"/>
    </location>
</feature>
<reference evidence="9 10" key="1">
    <citation type="journal article" date="2017" name="Chemistry">
        <title>Isolation, Biosynthesis and Chemical Modifications of Rubterolones A-F: Rare Tropolone Alkaloids from Actinomadura sp. 5-2.</title>
        <authorList>
            <person name="Guo H."/>
            <person name="Benndorf R."/>
            <person name="Leichnitz D."/>
            <person name="Klassen J.L."/>
            <person name="Vollmers J."/>
            <person name="Gorls H."/>
            <person name="Steinacker M."/>
            <person name="Weigel C."/>
            <person name="Dahse H.M."/>
            <person name="Kaster A.K."/>
            <person name="de Beer Z.W."/>
            <person name="Poulsen M."/>
            <person name="Beemelmanns C."/>
        </authorList>
    </citation>
    <scope>NUCLEOTIDE SEQUENCE [LARGE SCALE GENOMIC DNA]</scope>
    <source>
        <strain evidence="9 10">5-2</strain>
    </source>
</reference>
<evidence type="ECO:0000256" key="1">
    <source>
        <dbReference type="ARBA" id="ARBA00004651"/>
    </source>
</evidence>
<keyword evidence="4 7" id="KW-0812">Transmembrane</keyword>
<feature type="transmembrane region" description="Helical" evidence="7">
    <location>
        <begin position="12"/>
        <end position="36"/>
    </location>
</feature>
<feature type="transmembrane region" description="Helical" evidence="7">
    <location>
        <begin position="199"/>
        <end position="219"/>
    </location>
</feature>
<keyword evidence="3" id="KW-1003">Cell membrane</keyword>
<name>A0A2P4UKX9_9ACTN</name>
<dbReference type="GO" id="GO:0022857">
    <property type="term" value="F:transmembrane transporter activity"/>
    <property type="evidence" value="ECO:0007669"/>
    <property type="project" value="InterPro"/>
</dbReference>
<keyword evidence="2" id="KW-0813">Transport</keyword>
<dbReference type="PROSITE" id="PS50850">
    <property type="entry name" value="MFS"/>
    <property type="match status" value="1"/>
</dbReference>
<sequence length="474" mass="48237">MDLSQPRARGLALAVLCASMLMIILDGSVVSVALPAIQDGLGFTDGGLTWTVNAYMIAFGGLLLLSGRLGDLLGRRTVFVAGLAVFTLASLLCGIAASPAALVAARFLQGAGGALASAVALGMLVTIFTGPRERGRALGAFAFVGAAGASIGQVLGGVLADRLGWHWIFLVNLPIGAAAIVLALRVLPADPGLGLRAGADALGAVLATSGLMLAVYTIVQTGEHGWTSARTLLLGGVAALLLAGFVVRQATAATPLLPLRMFRSRNVWGANLVQLLLIGALFSFQFFIALYLQRVLGYGATATGFAMLPAAVAIGAASLLLSARLSARFGERAVLLAGLVLLLASRYFLLVLPVDGSYLTDVLPLMVLCFGAGLAMPALTGLGMSGARPEDAGIASGLFNTSQQIGAALGVAVASTVAGRTPGTTPDALNDGYRHAFGVGAVLLVAAFAVALTVLRRVRPAITTEPASIKETVR</sequence>
<dbReference type="InterPro" id="IPR004638">
    <property type="entry name" value="EmrB-like"/>
</dbReference>
<feature type="domain" description="Major facilitator superfamily (MFS) profile" evidence="8">
    <location>
        <begin position="12"/>
        <end position="459"/>
    </location>
</feature>
<evidence type="ECO:0000256" key="3">
    <source>
        <dbReference type="ARBA" id="ARBA00022475"/>
    </source>
</evidence>
<proteinExistence type="predicted"/>
<feature type="transmembrane region" description="Helical" evidence="7">
    <location>
        <begin position="362"/>
        <end position="384"/>
    </location>
</feature>
<dbReference type="AlphaFoldDB" id="A0A2P4UKX9"/>
<feature type="transmembrane region" description="Helical" evidence="7">
    <location>
        <begin position="268"/>
        <end position="292"/>
    </location>
</feature>
<dbReference type="SUPFAM" id="SSF103473">
    <property type="entry name" value="MFS general substrate transporter"/>
    <property type="match status" value="1"/>
</dbReference>
<dbReference type="EMBL" id="MTBP01000001">
    <property type="protein sequence ID" value="POM25698.1"/>
    <property type="molecule type" value="Genomic_DNA"/>
</dbReference>
<feature type="transmembrane region" description="Helical" evidence="7">
    <location>
        <begin position="48"/>
        <end position="66"/>
    </location>
</feature>
<gene>
    <name evidence="9" type="primary">efpA_1</name>
    <name evidence="9" type="ORF">BTM25_00810</name>
</gene>
<protein>
    <submittedName>
        <fullName evidence="9">Putative MFS-type transporter EfpA</fullName>
    </submittedName>
</protein>
<evidence type="ECO:0000256" key="5">
    <source>
        <dbReference type="ARBA" id="ARBA00022989"/>
    </source>
</evidence>
<feature type="transmembrane region" description="Helical" evidence="7">
    <location>
        <begin position="333"/>
        <end position="350"/>
    </location>
</feature>
<evidence type="ECO:0000313" key="10">
    <source>
        <dbReference type="Proteomes" id="UP000242367"/>
    </source>
</evidence>
<feature type="transmembrane region" description="Helical" evidence="7">
    <location>
        <begin position="435"/>
        <end position="455"/>
    </location>
</feature>
<comment type="caution">
    <text evidence="9">The sequence shown here is derived from an EMBL/GenBank/DDBJ whole genome shotgun (WGS) entry which is preliminary data.</text>
</comment>
<feature type="transmembrane region" description="Helical" evidence="7">
    <location>
        <begin position="298"/>
        <end position="321"/>
    </location>
</feature>
<dbReference type="Gene3D" id="1.20.1250.20">
    <property type="entry name" value="MFS general substrate transporter like domains"/>
    <property type="match status" value="1"/>
</dbReference>
<dbReference type="RefSeq" id="WP_103560769.1">
    <property type="nucleotide sequence ID" value="NZ_MTBP01000001.1"/>
</dbReference>
<dbReference type="Gene3D" id="1.20.1720.10">
    <property type="entry name" value="Multidrug resistance protein D"/>
    <property type="match status" value="1"/>
</dbReference>
<feature type="transmembrane region" description="Helical" evidence="7">
    <location>
        <begin position="107"/>
        <end position="128"/>
    </location>
</feature>